<keyword evidence="1" id="KW-0175">Coiled coil</keyword>
<dbReference type="InterPro" id="IPR001304">
    <property type="entry name" value="C-type_lectin-like"/>
</dbReference>
<dbReference type="Gene3D" id="1.20.1270.60">
    <property type="entry name" value="Arfaptin homology (AH) domain/BAR domain"/>
    <property type="match status" value="1"/>
</dbReference>
<keyword evidence="6" id="KW-1185">Reference proteome</keyword>
<dbReference type="PANTHER" id="PTHR21407:SF3">
    <property type="entry name" value="LD12305P"/>
    <property type="match status" value="1"/>
</dbReference>
<accession>A0A7R9AHS3</accession>
<dbReference type="Gene3D" id="3.10.100.10">
    <property type="entry name" value="Mannose-Binding Protein A, subunit A"/>
    <property type="match status" value="1"/>
</dbReference>
<evidence type="ECO:0000313" key="5">
    <source>
        <dbReference type="EMBL" id="CAD7253994.1"/>
    </source>
</evidence>
<dbReference type="AlphaFoldDB" id="A0A7R9AHS3"/>
<dbReference type="InterPro" id="IPR016186">
    <property type="entry name" value="C-type_lectin-like/link_sf"/>
</dbReference>
<evidence type="ECO:0000256" key="1">
    <source>
        <dbReference type="SAM" id="Coils"/>
    </source>
</evidence>
<dbReference type="EMBL" id="CAJPEV010007379">
    <property type="protein sequence ID" value="CAG0904727.1"/>
    <property type="molecule type" value="Genomic_DNA"/>
</dbReference>
<feature type="region of interest" description="Disordered" evidence="2">
    <location>
        <begin position="36"/>
        <end position="100"/>
    </location>
</feature>
<dbReference type="SUPFAM" id="SSF56436">
    <property type="entry name" value="C-type lectin-like"/>
    <property type="match status" value="1"/>
</dbReference>
<feature type="compositionally biased region" description="Basic and acidic residues" evidence="2">
    <location>
        <begin position="45"/>
        <end position="73"/>
    </location>
</feature>
<dbReference type="SMART" id="SM00034">
    <property type="entry name" value="CLECT"/>
    <property type="match status" value="1"/>
</dbReference>
<reference evidence="5" key="1">
    <citation type="submission" date="2020-11" db="EMBL/GenBank/DDBJ databases">
        <authorList>
            <person name="Tran Van P."/>
        </authorList>
    </citation>
    <scope>NUCLEOTIDE SEQUENCE</scope>
</reference>
<dbReference type="OrthoDB" id="446293at2759"/>
<dbReference type="EMBL" id="LR906896">
    <property type="protein sequence ID" value="CAD7253994.1"/>
    <property type="molecule type" value="Genomic_DNA"/>
</dbReference>
<protein>
    <recommendedName>
        <fullName evidence="4">C-type lectin domain-containing protein</fullName>
    </recommendedName>
</protein>
<name>A0A7R9AHS3_9CRUS</name>
<dbReference type="SUPFAM" id="SSF103657">
    <property type="entry name" value="BAR/IMD domain-like"/>
    <property type="match status" value="1"/>
</dbReference>
<evidence type="ECO:0000256" key="3">
    <source>
        <dbReference type="SAM" id="SignalP"/>
    </source>
</evidence>
<feature type="chain" id="PRO_5036209958" description="C-type lectin domain-containing protein" evidence="3">
    <location>
        <begin position="18"/>
        <end position="446"/>
    </location>
</feature>
<feature type="domain" description="C-type lectin" evidence="4">
    <location>
        <begin position="122"/>
        <end position="275"/>
    </location>
</feature>
<feature type="signal peptide" evidence="3">
    <location>
        <begin position="1"/>
        <end position="17"/>
    </location>
</feature>
<dbReference type="PROSITE" id="PS50041">
    <property type="entry name" value="C_TYPE_LECTIN_2"/>
    <property type="match status" value="1"/>
</dbReference>
<proteinExistence type="predicted"/>
<feature type="coiled-coil region" evidence="1">
    <location>
        <begin position="321"/>
        <end position="378"/>
    </location>
</feature>
<evidence type="ECO:0000256" key="2">
    <source>
        <dbReference type="SAM" id="MobiDB-lite"/>
    </source>
</evidence>
<evidence type="ECO:0000259" key="4">
    <source>
        <dbReference type="PROSITE" id="PS50041"/>
    </source>
</evidence>
<dbReference type="CDD" id="cd00037">
    <property type="entry name" value="CLECT"/>
    <property type="match status" value="1"/>
</dbReference>
<dbReference type="PANTHER" id="PTHR21407">
    <property type="entry name" value="RE43931P-RELATED"/>
    <property type="match status" value="1"/>
</dbReference>
<organism evidence="5">
    <name type="scientific">Darwinula stevensoni</name>
    <dbReference type="NCBI Taxonomy" id="69355"/>
    <lineage>
        <taxon>Eukaryota</taxon>
        <taxon>Metazoa</taxon>
        <taxon>Ecdysozoa</taxon>
        <taxon>Arthropoda</taxon>
        <taxon>Crustacea</taxon>
        <taxon>Oligostraca</taxon>
        <taxon>Ostracoda</taxon>
        <taxon>Podocopa</taxon>
        <taxon>Podocopida</taxon>
        <taxon>Darwinulocopina</taxon>
        <taxon>Darwinuloidea</taxon>
        <taxon>Darwinulidae</taxon>
        <taxon>Darwinula</taxon>
    </lineage>
</organism>
<dbReference type="InterPro" id="IPR016187">
    <property type="entry name" value="CTDL_fold"/>
</dbReference>
<evidence type="ECO:0000313" key="6">
    <source>
        <dbReference type="Proteomes" id="UP000677054"/>
    </source>
</evidence>
<sequence>MDTRILLLLCLVTDSFAAKILDKVAEEVHLKKKEITEEETAPHAYPDKYPTEDSLDYEKKYKEYRDNLPKRPDGNQSAQRPAVKKTRPVPSQNIPPYGPLGQVKLLKPQKEACLERPIHERFGGQNYYFSWRDDKFNRLLKWVDGRNFCRRMCMELVALDTRSKEEFIKAQISEDHKFGLVNDTWTSGRLCDFKGCERSDRLTGWYWASSSVPIPPKGKGFTDWGAAGTRGPQPDNANAPEDCIALVEPEANGEPSGKYSWHDLPCVYENDIVCEDDESLLAYAKKKFKIVALESAATLVTGNNKTVYEPVKRLGVVYSGMNSALKTREDAIAEYQKLNAKIGKLQRLERTGNNVVKQHQYQREANALEQELRERTRHLNGELPQVYGHRVEYFQPCLQAHIFSQVEYYGELVKLFAELVSEEVKGVPGDASKDLLEKVKALSIVA</sequence>
<gene>
    <name evidence="5" type="ORF">DSTB1V02_LOCUS13740</name>
</gene>
<dbReference type="Proteomes" id="UP000677054">
    <property type="component" value="Unassembled WGS sequence"/>
</dbReference>
<keyword evidence="3" id="KW-0732">Signal</keyword>
<dbReference type="InterPro" id="IPR027267">
    <property type="entry name" value="AH/BAR_dom_sf"/>
</dbReference>